<evidence type="ECO:0000259" key="1">
    <source>
        <dbReference type="SMART" id="SM00960"/>
    </source>
</evidence>
<dbReference type="KEGG" id="psyt:DSAG12_00725"/>
<dbReference type="SMART" id="SM00960">
    <property type="entry name" value="Robl_LC7"/>
    <property type="match status" value="1"/>
</dbReference>
<dbReference type="SUPFAM" id="SSF103196">
    <property type="entry name" value="Roadblock/LC7 domain"/>
    <property type="match status" value="1"/>
</dbReference>
<dbReference type="RefSeq" id="WP_147661839.1">
    <property type="nucleotide sequence ID" value="NZ_CP042905.2"/>
</dbReference>
<name>A0A5B9D702_9ARCH</name>
<organism evidence="2 3">
    <name type="scientific">Promethearchaeum syntrophicum</name>
    <dbReference type="NCBI Taxonomy" id="2594042"/>
    <lineage>
        <taxon>Archaea</taxon>
        <taxon>Promethearchaeati</taxon>
        <taxon>Promethearchaeota</taxon>
        <taxon>Promethearchaeia</taxon>
        <taxon>Promethearchaeales</taxon>
        <taxon>Promethearchaeaceae</taxon>
        <taxon>Promethearchaeum</taxon>
    </lineage>
</organism>
<feature type="domain" description="Roadblock/LAMTOR2" evidence="1">
    <location>
        <begin position="14"/>
        <end position="103"/>
    </location>
</feature>
<keyword evidence="3" id="KW-1185">Reference proteome</keyword>
<evidence type="ECO:0000313" key="2">
    <source>
        <dbReference type="EMBL" id="QEE14904.1"/>
    </source>
</evidence>
<gene>
    <name evidence="2" type="ORF">DSAG12_00725</name>
</gene>
<proteinExistence type="predicted"/>
<sequence>MSELKLDRGLQIDLHRMLEVLESSTDLEGTALVTKTGLRIASSTHASTDVDQHSASPATLASLANKVSQGLEYGNLKQIVITGEDGYTIITTNEESEFMLLSHSKKATKLGYYFHRLSKAFGKLTALLTDIEIGEATY</sequence>
<dbReference type="EMBL" id="CP042905">
    <property type="protein sequence ID" value="QEE14904.1"/>
    <property type="molecule type" value="Genomic_DNA"/>
</dbReference>
<reference evidence="2 3" key="2">
    <citation type="journal article" date="2024" name="Int. J. Syst. Evol. Microbiol.">
        <title>Promethearchaeum syntrophicum gen. nov., sp. nov., an anaerobic, obligately syntrophic archaeon, the first isolate of the lineage 'Asgard' archaea, and proposal of the new archaeal phylum Promethearchaeota phyl. nov. and kingdom Promethearchaeati regn. nov.</title>
        <authorList>
            <person name="Imachi H."/>
            <person name="Nobu M.K."/>
            <person name="Kato S."/>
            <person name="Takaki Y."/>
            <person name="Miyazaki M."/>
            <person name="Miyata M."/>
            <person name="Ogawara M."/>
            <person name="Saito Y."/>
            <person name="Sakai S."/>
            <person name="Tahara Y.O."/>
            <person name="Takano Y."/>
            <person name="Tasumi E."/>
            <person name="Uematsu K."/>
            <person name="Yoshimura T."/>
            <person name="Itoh T."/>
            <person name="Ohkuma M."/>
            <person name="Takai K."/>
        </authorList>
    </citation>
    <scope>NUCLEOTIDE SEQUENCE [LARGE SCALE GENOMIC DNA]</scope>
    <source>
        <strain evidence="2 3">MK-D1</strain>
    </source>
</reference>
<protein>
    <submittedName>
        <fullName evidence="2">Roadblock/LC7 domain-containing protein</fullName>
    </submittedName>
</protein>
<dbReference type="Pfam" id="PF03259">
    <property type="entry name" value="Robl_LC7"/>
    <property type="match status" value="1"/>
</dbReference>
<dbReference type="AlphaFoldDB" id="A0A5B9D702"/>
<reference evidence="2 3" key="1">
    <citation type="journal article" date="2020" name="Nature">
        <title>Isolation of an archaeon at the prokaryote-eukaryote interface.</title>
        <authorList>
            <person name="Imachi H."/>
            <person name="Nobu M.K."/>
            <person name="Nakahara N."/>
            <person name="Morono Y."/>
            <person name="Ogawara M."/>
            <person name="Takaki Y."/>
            <person name="Takano Y."/>
            <person name="Uematsu K."/>
            <person name="Ikuta T."/>
            <person name="Ito M."/>
            <person name="Matsui Y."/>
            <person name="Miyazaki M."/>
            <person name="Murata K."/>
            <person name="Saito Y."/>
            <person name="Sakai S."/>
            <person name="Song C."/>
            <person name="Tasumi E."/>
            <person name="Yamanaka Y."/>
            <person name="Yamaguchi T."/>
            <person name="Kamagata Y."/>
            <person name="Tamaki H."/>
            <person name="Takai K."/>
        </authorList>
    </citation>
    <scope>NUCLEOTIDE SEQUENCE [LARGE SCALE GENOMIC DNA]</scope>
    <source>
        <strain evidence="2 3">MK-D1</strain>
    </source>
</reference>
<dbReference type="GeneID" id="41328728"/>
<dbReference type="Proteomes" id="UP000321408">
    <property type="component" value="Chromosome"/>
</dbReference>
<evidence type="ECO:0000313" key="3">
    <source>
        <dbReference type="Proteomes" id="UP000321408"/>
    </source>
</evidence>
<accession>A0A5B9D702</accession>
<dbReference type="InterPro" id="IPR004942">
    <property type="entry name" value="Roadblock/LAMTOR2_dom"/>
</dbReference>
<dbReference type="Gene3D" id="3.30.450.30">
    <property type="entry name" value="Dynein light chain 2a, cytoplasmic"/>
    <property type="match status" value="1"/>
</dbReference>